<dbReference type="Proteomes" id="UP000008037">
    <property type="component" value="Chromosome"/>
</dbReference>
<sequence>MYQKAGLLRKPHDKVLQIQANPTEHQVKILNDTIETCRHLYNNSLGERSAGWGIGYWEQTYILPLRKHDNKYYKCTVKSYRMYCRGLIRRILHFSKI</sequence>
<dbReference type="GeneID" id="68748913"/>
<evidence type="ECO:0000313" key="2">
    <source>
        <dbReference type="EMBL" id="AFU57407.1"/>
    </source>
</evidence>
<reference evidence="2 3" key="1">
    <citation type="journal article" date="2012" name="Environ. Microbiol.">
        <title>The genome of the ammonia-oxidizing Candidatus Nitrososphaera gargensis: insights into metabolic versatility and environmental adaptations.</title>
        <authorList>
            <person name="Spang A."/>
            <person name="Poehlein A."/>
            <person name="Offre P."/>
            <person name="Zumbragel S."/>
            <person name="Haider S."/>
            <person name="Rychlik N."/>
            <person name="Nowka B."/>
            <person name="Schmeisser C."/>
            <person name="Lebedeva E.V."/>
            <person name="Rattei T."/>
            <person name="Bohm C."/>
            <person name="Schmid M."/>
            <person name="Galushko A."/>
            <person name="Hatzenpichler R."/>
            <person name="Weinmaier T."/>
            <person name="Daniel R."/>
            <person name="Schleper C."/>
            <person name="Spieck E."/>
            <person name="Streit W."/>
            <person name="Wagner M."/>
        </authorList>
    </citation>
    <scope>NUCLEOTIDE SEQUENCE [LARGE SCALE GENOMIC DNA]</scope>
    <source>
        <strain evidence="3">Ga9.2</strain>
    </source>
</reference>
<dbReference type="InParanoid" id="K0IHS8"/>
<dbReference type="Pfam" id="PF12323">
    <property type="entry name" value="HTH_OrfB_IS605"/>
    <property type="match status" value="1"/>
</dbReference>
<dbReference type="STRING" id="1237085.Ngar_c04610"/>
<evidence type="ECO:0000313" key="3">
    <source>
        <dbReference type="Proteomes" id="UP000008037"/>
    </source>
</evidence>
<gene>
    <name evidence="2" type="ordered locus">Ngar_c04610</name>
</gene>
<dbReference type="RefSeq" id="WP_015017953.1">
    <property type="nucleotide sequence ID" value="NC_018719.1"/>
</dbReference>
<dbReference type="BioCyc" id="CNIT1237085:G1324-460-MONOMER"/>
<protein>
    <submittedName>
        <fullName evidence="2">Putative transposase</fullName>
    </submittedName>
</protein>
<dbReference type="HOGENOM" id="CLU_2340266_0_0_2"/>
<dbReference type="KEGG" id="nga:Ngar_c04610"/>
<organism evidence="2 3">
    <name type="scientific">Nitrososphaera gargensis (strain Ga9.2)</name>
    <dbReference type="NCBI Taxonomy" id="1237085"/>
    <lineage>
        <taxon>Archaea</taxon>
        <taxon>Nitrososphaerota</taxon>
        <taxon>Nitrososphaeria</taxon>
        <taxon>Nitrososphaerales</taxon>
        <taxon>Nitrososphaeraceae</taxon>
        <taxon>Nitrososphaera</taxon>
    </lineage>
</organism>
<dbReference type="AlphaFoldDB" id="K0IHS8"/>
<proteinExistence type="predicted"/>
<accession>K0IHS8</accession>
<evidence type="ECO:0000259" key="1">
    <source>
        <dbReference type="Pfam" id="PF12323"/>
    </source>
</evidence>
<dbReference type="EMBL" id="CP002408">
    <property type="protein sequence ID" value="AFU57407.1"/>
    <property type="molecule type" value="Genomic_DNA"/>
</dbReference>
<dbReference type="InterPro" id="IPR021027">
    <property type="entry name" value="Transposase_put_HTH"/>
</dbReference>
<feature type="domain" description="Transposase putative helix-turn-helix" evidence="1">
    <location>
        <begin position="17"/>
        <end position="49"/>
    </location>
</feature>
<name>K0IHS8_NITGG</name>
<keyword evidence="3" id="KW-1185">Reference proteome</keyword>